<dbReference type="PROSITE" id="PS50850">
    <property type="entry name" value="MFS"/>
    <property type="match status" value="1"/>
</dbReference>
<comment type="subcellular location">
    <subcellularLocation>
        <location evidence="1">Membrane</location>
        <topology evidence="1">Multi-pass membrane protein</topology>
    </subcellularLocation>
</comment>
<name>A0A4Y2LJL5_ARAVE</name>
<dbReference type="InterPro" id="IPR020846">
    <property type="entry name" value="MFS_dom"/>
</dbReference>
<dbReference type="Proteomes" id="UP000499080">
    <property type="component" value="Unassembled WGS sequence"/>
</dbReference>
<dbReference type="PANTHER" id="PTHR11662">
    <property type="entry name" value="SOLUTE CARRIER FAMILY 17"/>
    <property type="match status" value="1"/>
</dbReference>
<dbReference type="AlphaFoldDB" id="A0A4Y2LJL5"/>
<comment type="caution">
    <text evidence="6">The sequence shown here is derived from an EMBL/GenBank/DDBJ whole genome shotgun (WGS) entry which is preliminary data.</text>
</comment>
<dbReference type="GO" id="GO:0006820">
    <property type="term" value="P:monoatomic anion transport"/>
    <property type="evidence" value="ECO:0007669"/>
    <property type="project" value="TreeGrafter"/>
</dbReference>
<feature type="domain" description="Major facilitator superfamily (MFS) profile" evidence="5">
    <location>
        <begin position="56"/>
        <end position="202"/>
    </location>
</feature>
<dbReference type="InterPro" id="IPR011701">
    <property type="entry name" value="MFS"/>
</dbReference>
<keyword evidence="2" id="KW-0812">Transmembrane</keyword>
<proteinExistence type="predicted"/>
<gene>
    <name evidence="6" type="primary">Picot_47</name>
    <name evidence="6" type="ORF">AVEN_112369_1</name>
</gene>
<sequence>MTIEDNKGSEIRDATKGFELQISCDCLAAREKMHDSTPSKIVQKKEGGCGSSLLQYRYLVTLLEFFAFFEINAYRFATSISVVAMVNNTAINSRQITNASDSCPVPSFGEEGYSVPQPDGEFDWSPAEQGWILGAGFLGYLITQIPGGMLGEIYGGKIVVMSGLLLSTVCHIISPFAARAGTYTMIAVQLVRGLGQVKPSLF</sequence>
<dbReference type="InterPro" id="IPR036259">
    <property type="entry name" value="MFS_trans_sf"/>
</dbReference>
<evidence type="ECO:0000259" key="5">
    <source>
        <dbReference type="PROSITE" id="PS50850"/>
    </source>
</evidence>
<dbReference type="Pfam" id="PF07690">
    <property type="entry name" value="MFS_1"/>
    <property type="match status" value="1"/>
</dbReference>
<protein>
    <submittedName>
        <fullName evidence="6">Inorganic phosphate cotransporter</fullName>
    </submittedName>
</protein>
<dbReference type="InterPro" id="IPR050382">
    <property type="entry name" value="MFS_Na/Anion_cotransporter"/>
</dbReference>
<reference evidence="6 7" key="1">
    <citation type="journal article" date="2019" name="Sci. Rep.">
        <title>Orb-weaving spider Araneus ventricosus genome elucidates the spidroin gene catalogue.</title>
        <authorList>
            <person name="Kono N."/>
            <person name="Nakamura H."/>
            <person name="Ohtoshi R."/>
            <person name="Moran D.A.P."/>
            <person name="Shinohara A."/>
            <person name="Yoshida Y."/>
            <person name="Fujiwara M."/>
            <person name="Mori M."/>
            <person name="Tomita M."/>
            <person name="Arakawa K."/>
        </authorList>
    </citation>
    <scope>NUCLEOTIDE SEQUENCE [LARGE SCALE GENOMIC DNA]</scope>
</reference>
<dbReference type="OrthoDB" id="6432586at2759"/>
<accession>A0A4Y2LJL5</accession>
<dbReference type="Gene3D" id="1.20.1250.20">
    <property type="entry name" value="MFS general substrate transporter like domains"/>
    <property type="match status" value="1"/>
</dbReference>
<evidence type="ECO:0000256" key="1">
    <source>
        <dbReference type="ARBA" id="ARBA00004141"/>
    </source>
</evidence>
<evidence type="ECO:0000256" key="4">
    <source>
        <dbReference type="ARBA" id="ARBA00023136"/>
    </source>
</evidence>
<keyword evidence="7" id="KW-1185">Reference proteome</keyword>
<keyword evidence="4" id="KW-0472">Membrane</keyword>
<dbReference type="EMBL" id="BGPR01005871">
    <property type="protein sequence ID" value="GBN14173.1"/>
    <property type="molecule type" value="Genomic_DNA"/>
</dbReference>
<organism evidence="6 7">
    <name type="scientific">Araneus ventricosus</name>
    <name type="common">Orbweaver spider</name>
    <name type="synonym">Epeira ventricosa</name>
    <dbReference type="NCBI Taxonomy" id="182803"/>
    <lineage>
        <taxon>Eukaryota</taxon>
        <taxon>Metazoa</taxon>
        <taxon>Ecdysozoa</taxon>
        <taxon>Arthropoda</taxon>
        <taxon>Chelicerata</taxon>
        <taxon>Arachnida</taxon>
        <taxon>Araneae</taxon>
        <taxon>Araneomorphae</taxon>
        <taxon>Entelegynae</taxon>
        <taxon>Araneoidea</taxon>
        <taxon>Araneidae</taxon>
        <taxon>Araneus</taxon>
    </lineage>
</organism>
<evidence type="ECO:0000313" key="7">
    <source>
        <dbReference type="Proteomes" id="UP000499080"/>
    </source>
</evidence>
<dbReference type="SUPFAM" id="SSF103473">
    <property type="entry name" value="MFS general substrate transporter"/>
    <property type="match status" value="1"/>
</dbReference>
<dbReference type="PANTHER" id="PTHR11662:SF399">
    <property type="entry name" value="FI19708P1-RELATED"/>
    <property type="match status" value="1"/>
</dbReference>
<keyword evidence="3" id="KW-1133">Transmembrane helix</keyword>
<evidence type="ECO:0000313" key="6">
    <source>
        <dbReference type="EMBL" id="GBN14173.1"/>
    </source>
</evidence>
<dbReference type="GO" id="GO:0016020">
    <property type="term" value="C:membrane"/>
    <property type="evidence" value="ECO:0007669"/>
    <property type="project" value="UniProtKB-SubCell"/>
</dbReference>
<dbReference type="GO" id="GO:0022857">
    <property type="term" value="F:transmembrane transporter activity"/>
    <property type="evidence" value="ECO:0007669"/>
    <property type="project" value="InterPro"/>
</dbReference>
<evidence type="ECO:0000256" key="2">
    <source>
        <dbReference type="ARBA" id="ARBA00022692"/>
    </source>
</evidence>
<evidence type="ECO:0000256" key="3">
    <source>
        <dbReference type="ARBA" id="ARBA00022989"/>
    </source>
</evidence>